<evidence type="ECO:0000256" key="1">
    <source>
        <dbReference type="SAM" id="MobiDB-lite"/>
    </source>
</evidence>
<keyword evidence="2" id="KW-1133">Transmembrane helix</keyword>
<feature type="region of interest" description="Disordered" evidence="1">
    <location>
        <begin position="1"/>
        <end position="54"/>
    </location>
</feature>
<proteinExistence type="predicted"/>
<feature type="compositionally biased region" description="Low complexity" evidence="1">
    <location>
        <begin position="23"/>
        <end position="54"/>
    </location>
</feature>
<gene>
    <name evidence="3" type="ORF">OE88DRAFT_41145</name>
</gene>
<dbReference type="OrthoDB" id="2555959at2759"/>
<keyword evidence="2" id="KW-0472">Membrane</keyword>
<dbReference type="AlphaFoldDB" id="A0A5C3NFV0"/>
<reference evidence="3 4" key="1">
    <citation type="journal article" date="2019" name="Nat. Ecol. Evol.">
        <title>Megaphylogeny resolves global patterns of mushroom evolution.</title>
        <authorList>
            <person name="Varga T."/>
            <person name="Krizsan K."/>
            <person name="Foldi C."/>
            <person name="Dima B."/>
            <person name="Sanchez-Garcia M."/>
            <person name="Sanchez-Ramirez S."/>
            <person name="Szollosi G.J."/>
            <person name="Szarkandi J.G."/>
            <person name="Papp V."/>
            <person name="Albert L."/>
            <person name="Andreopoulos W."/>
            <person name="Angelini C."/>
            <person name="Antonin V."/>
            <person name="Barry K.W."/>
            <person name="Bougher N.L."/>
            <person name="Buchanan P."/>
            <person name="Buyck B."/>
            <person name="Bense V."/>
            <person name="Catcheside P."/>
            <person name="Chovatia M."/>
            <person name="Cooper J."/>
            <person name="Damon W."/>
            <person name="Desjardin D."/>
            <person name="Finy P."/>
            <person name="Geml J."/>
            <person name="Haridas S."/>
            <person name="Hughes K."/>
            <person name="Justo A."/>
            <person name="Karasinski D."/>
            <person name="Kautmanova I."/>
            <person name="Kiss B."/>
            <person name="Kocsube S."/>
            <person name="Kotiranta H."/>
            <person name="LaButti K.M."/>
            <person name="Lechner B.E."/>
            <person name="Liimatainen K."/>
            <person name="Lipzen A."/>
            <person name="Lukacs Z."/>
            <person name="Mihaltcheva S."/>
            <person name="Morgado L.N."/>
            <person name="Niskanen T."/>
            <person name="Noordeloos M.E."/>
            <person name="Ohm R.A."/>
            <person name="Ortiz-Santana B."/>
            <person name="Ovrebo C."/>
            <person name="Racz N."/>
            <person name="Riley R."/>
            <person name="Savchenko A."/>
            <person name="Shiryaev A."/>
            <person name="Soop K."/>
            <person name="Spirin V."/>
            <person name="Szebenyi C."/>
            <person name="Tomsovsky M."/>
            <person name="Tulloss R.E."/>
            <person name="Uehling J."/>
            <person name="Grigoriev I.V."/>
            <person name="Vagvolgyi C."/>
            <person name="Papp T."/>
            <person name="Martin F.M."/>
            <person name="Miettinen O."/>
            <person name="Hibbett D.S."/>
            <person name="Nagy L.G."/>
        </authorList>
    </citation>
    <scope>NUCLEOTIDE SEQUENCE [LARGE SCALE GENOMIC DNA]</scope>
    <source>
        <strain evidence="3 4">OMC1185</strain>
    </source>
</reference>
<accession>A0A5C3NFV0</accession>
<dbReference type="EMBL" id="ML213503">
    <property type="protein sequence ID" value="TFK56624.1"/>
    <property type="molecule type" value="Genomic_DNA"/>
</dbReference>
<evidence type="ECO:0000313" key="4">
    <source>
        <dbReference type="Proteomes" id="UP000305948"/>
    </source>
</evidence>
<dbReference type="Proteomes" id="UP000305948">
    <property type="component" value="Unassembled WGS sequence"/>
</dbReference>
<evidence type="ECO:0000313" key="3">
    <source>
        <dbReference type="EMBL" id="TFK56624.1"/>
    </source>
</evidence>
<keyword evidence="2" id="KW-0812">Transmembrane</keyword>
<feature type="transmembrane region" description="Helical" evidence="2">
    <location>
        <begin position="79"/>
        <end position="97"/>
    </location>
</feature>
<name>A0A5C3NFV0_9AGAM</name>
<evidence type="ECO:0000256" key="2">
    <source>
        <dbReference type="SAM" id="Phobius"/>
    </source>
</evidence>
<keyword evidence="4" id="KW-1185">Reference proteome</keyword>
<sequence length="120" mass="13085">MSIAMKPRNSTAAPKLSHRRMSTKTPAKPKQAKPIVKPSSQPAKPIAKSSPKPVSAASVASRNLWQSWMVLPPQTRLKISAIIFAWSGLALIASYWLEDMFPGESNMNGSWKHESSSPSS</sequence>
<protein>
    <submittedName>
        <fullName evidence="3">Uncharacterized protein</fullName>
    </submittedName>
</protein>
<organism evidence="3 4">
    <name type="scientific">Heliocybe sulcata</name>
    <dbReference type="NCBI Taxonomy" id="5364"/>
    <lineage>
        <taxon>Eukaryota</taxon>
        <taxon>Fungi</taxon>
        <taxon>Dikarya</taxon>
        <taxon>Basidiomycota</taxon>
        <taxon>Agaricomycotina</taxon>
        <taxon>Agaricomycetes</taxon>
        <taxon>Gloeophyllales</taxon>
        <taxon>Gloeophyllaceae</taxon>
        <taxon>Heliocybe</taxon>
    </lineage>
</organism>